<gene>
    <name evidence="1" type="ORF">S01H4_46316</name>
</gene>
<evidence type="ECO:0000313" key="1">
    <source>
        <dbReference type="EMBL" id="GAG90878.1"/>
    </source>
</evidence>
<dbReference type="EMBL" id="BART01025872">
    <property type="protein sequence ID" value="GAG90878.1"/>
    <property type="molecule type" value="Genomic_DNA"/>
</dbReference>
<proteinExistence type="predicted"/>
<feature type="non-terminal residue" evidence="1">
    <location>
        <position position="61"/>
    </location>
</feature>
<dbReference type="AlphaFoldDB" id="X1C387"/>
<reference evidence="1" key="1">
    <citation type="journal article" date="2014" name="Front. Microbiol.">
        <title>High frequency of phylogenetically diverse reductive dehalogenase-homologous genes in deep subseafloor sedimentary metagenomes.</title>
        <authorList>
            <person name="Kawai M."/>
            <person name="Futagami T."/>
            <person name="Toyoda A."/>
            <person name="Takaki Y."/>
            <person name="Nishi S."/>
            <person name="Hori S."/>
            <person name="Arai W."/>
            <person name="Tsubouchi T."/>
            <person name="Morono Y."/>
            <person name="Uchiyama I."/>
            <person name="Ito T."/>
            <person name="Fujiyama A."/>
            <person name="Inagaki F."/>
            <person name="Takami H."/>
        </authorList>
    </citation>
    <scope>NUCLEOTIDE SEQUENCE</scope>
    <source>
        <strain evidence="1">Expedition CK06-06</strain>
    </source>
</reference>
<organism evidence="1">
    <name type="scientific">marine sediment metagenome</name>
    <dbReference type="NCBI Taxonomy" id="412755"/>
    <lineage>
        <taxon>unclassified sequences</taxon>
        <taxon>metagenomes</taxon>
        <taxon>ecological metagenomes</taxon>
    </lineage>
</organism>
<comment type="caution">
    <text evidence="1">The sequence shown here is derived from an EMBL/GenBank/DDBJ whole genome shotgun (WGS) entry which is preliminary data.</text>
</comment>
<sequence length="61" mass="7050">MPIQTEQINFIRDKMYRKRLLKLLQASVMDLDMECAYCGGKMYEADGPCQECGQNALQDED</sequence>
<accession>X1C387</accession>
<protein>
    <submittedName>
        <fullName evidence="1">Uncharacterized protein</fullName>
    </submittedName>
</protein>
<name>X1C387_9ZZZZ</name>